<organism evidence="8 9">
    <name type="scientific">Datura stramonium</name>
    <name type="common">Jimsonweed</name>
    <name type="synonym">Common thornapple</name>
    <dbReference type="NCBI Taxonomy" id="4076"/>
    <lineage>
        <taxon>Eukaryota</taxon>
        <taxon>Viridiplantae</taxon>
        <taxon>Streptophyta</taxon>
        <taxon>Embryophyta</taxon>
        <taxon>Tracheophyta</taxon>
        <taxon>Spermatophyta</taxon>
        <taxon>Magnoliopsida</taxon>
        <taxon>eudicotyledons</taxon>
        <taxon>Gunneridae</taxon>
        <taxon>Pentapetalae</taxon>
        <taxon>asterids</taxon>
        <taxon>lamiids</taxon>
        <taxon>Solanales</taxon>
        <taxon>Solanaceae</taxon>
        <taxon>Solanoideae</taxon>
        <taxon>Datureae</taxon>
        <taxon>Datura</taxon>
    </lineage>
</organism>
<evidence type="ECO:0000256" key="5">
    <source>
        <dbReference type="ARBA" id="ARBA00023242"/>
    </source>
</evidence>
<keyword evidence="2" id="KW-0805">Transcription regulation</keyword>
<evidence type="ECO:0000256" key="2">
    <source>
        <dbReference type="ARBA" id="ARBA00023015"/>
    </source>
</evidence>
<comment type="subcellular location">
    <subcellularLocation>
        <location evidence="1">Nucleus</location>
    </subcellularLocation>
</comment>
<accession>A0ABS8SAL0</accession>
<gene>
    <name evidence="8" type="ORF">HAX54_029987</name>
</gene>
<keyword evidence="4" id="KW-0804">Transcription</keyword>
<keyword evidence="9" id="KW-1185">Reference proteome</keyword>
<dbReference type="Proteomes" id="UP000823775">
    <property type="component" value="Unassembled WGS sequence"/>
</dbReference>
<dbReference type="InterPro" id="IPR036879">
    <property type="entry name" value="TF_MADSbox_sf"/>
</dbReference>
<dbReference type="CDD" id="cd00266">
    <property type="entry name" value="MADS_SRF_like"/>
    <property type="match status" value="1"/>
</dbReference>
<comment type="caution">
    <text evidence="8">The sequence shown here is derived from an EMBL/GenBank/DDBJ whole genome shotgun (WGS) entry which is preliminary data.</text>
</comment>
<dbReference type="Gene3D" id="3.40.1810.10">
    <property type="entry name" value="Transcription factor, MADS-box"/>
    <property type="match status" value="1"/>
</dbReference>
<dbReference type="PANTHER" id="PTHR11945">
    <property type="entry name" value="MADS BOX PROTEIN"/>
    <property type="match status" value="1"/>
</dbReference>
<dbReference type="InterPro" id="IPR033897">
    <property type="entry name" value="SRF-like_MADS-box"/>
</dbReference>
<protein>
    <recommendedName>
        <fullName evidence="7">MADS-box domain-containing protein</fullName>
    </recommendedName>
</protein>
<sequence length="318" mass="35158">MIRKKVKFALTESIIGRKASYTKRQKEFLRKAHELSILCDVEMAIVIYSPYHNEPKVFPNHDDAINTFTKFMESSVLKQSKNMVTQEEFTKQRIKKLEEQLRKVCKVIKMKTDKMGSTLIAPQPIVESIVPGGTSSEGPRAPLLDLVGAPVSVLSLVAPSTVPDRTNFKETRTPLLVPIVAPISMVPPVSSSIVPPPSLAQVTQPMFYPVAPLRTPPQTVPLVNDLWISPSPNPPPLFPSEMFPPMVLQMYPPIPQQMALKRGPGKAPPIPPTIMASPTPSPMMDPPMSAPIFSPMTSQIDPSMNIPQMDTSMPMNNY</sequence>
<evidence type="ECO:0000313" key="8">
    <source>
        <dbReference type="EMBL" id="MCD7455885.1"/>
    </source>
</evidence>
<dbReference type="PRINTS" id="PR00404">
    <property type="entry name" value="MADSDOMAIN"/>
</dbReference>
<dbReference type="InterPro" id="IPR002100">
    <property type="entry name" value="TF_MADSbox"/>
</dbReference>
<dbReference type="PANTHER" id="PTHR11945:SF676">
    <property type="entry name" value="MADS-BOX DOMAIN-CONTAINING PROTEIN"/>
    <property type="match status" value="1"/>
</dbReference>
<evidence type="ECO:0000313" key="9">
    <source>
        <dbReference type="Proteomes" id="UP000823775"/>
    </source>
</evidence>
<evidence type="ECO:0000256" key="3">
    <source>
        <dbReference type="ARBA" id="ARBA00023125"/>
    </source>
</evidence>
<feature type="domain" description="MADS-box" evidence="7">
    <location>
        <begin position="1"/>
        <end position="49"/>
    </location>
</feature>
<evidence type="ECO:0000256" key="1">
    <source>
        <dbReference type="ARBA" id="ARBA00004123"/>
    </source>
</evidence>
<keyword evidence="6" id="KW-0175">Coiled coil</keyword>
<dbReference type="SUPFAM" id="SSF55455">
    <property type="entry name" value="SRF-like"/>
    <property type="match status" value="1"/>
</dbReference>
<dbReference type="PROSITE" id="PS50066">
    <property type="entry name" value="MADS_BOX_2"/>
    <property type="match status" value="1"/>
</dbReference>
<keyword evidence="5" id="KW-0539">Nucleus</keyword>
<dbReference type="EMBL" id="JACEIK010000374">
    <property type="protein sequence ID" value="MCD7455885.1"/>
    <property type="molecule type" value="Genomic_DNA"/>
</dbReference>
<proteinExistence type="predicted"/>
<reference evidence="8 9" key="1">
    <citation type="journal article" date="2021" name="BMC Genomics">
        <title>Datura genome reveals duplications of psychoactive alkaloid biosynthetic genes and high mutation rate following tissue culture.</title>
        <authorList>
            <person name="Rajewski A."/>
            <person name="Carter-House D."/>
            <person name="Stajich J."/>
            <person name="Litt A."/>
        </authorList>
    </citation>
    <scope>NUCLEOTIDE SEQUENCE [LARGE SCALE GENOMIC DNA]</scope>
    <source>
        <strain evidence="8">AR-01</strain>
    </source>
</reference>
<dbReference type="Pfam" id="PF00319">
    <property type="entry name" value="SRF-TF"/>
    <property type="match status" value="1"/>
</dbReference>
<feature type="coiled-coil region" evidence="6">
    <location>
        <begin position="80"/>
        <end position="114"/>
    </location>
</feature>
<evidence type="ECO:0000256" key="4">
    <source>
        <dbReference type="ARBA" id="ARBA00023163"/>
    </source>
</evidence>
<name>A0ABS8SAL0_DATST</name>
<evidence type="ECO:0000256" key="6">
    <source>
        <dbReference type="SAM" id="Coils"/>
    </source>
</evidence>
<evidence type="ECO:0000259" key="7">
    <source>
        <dbReference type="PROSITE" id="PS50066"/>
    </source>
</evidence>
<dbReference type="SMART" id="SM00432">
    <property type="entry name" value="MADS"/>
    <property type="match status" value="1"/>
</dbReference>
<keyword evidence="3" id="KW-0238">DNA-binding</keyword>